<feature type="domain" description="PKS/mFAS DH" evidence="3">
    <location>
        <begin position="315"/>
        <end position="611"/>
    </location>
</feature>
<dbReference type="SUPFAM" id="SSF51735">
    <property type="entry name" value="NAD(P)-binding Rossmann-fold domains"/>
    <property type="match status" value="1"/>
</dbReference>
<dbReference type="InterPro" id="IPR049552">
    <property type="entry name" value="PKS_DH_N"/>
</dbReference>
<dbReference type="InterPro" id="IPR049551">
    <property type="entry name" value="PKS_DH_C"/>
</dbReference>
<dbReference type="GO" id="GO:0004312">
    <property type="term" value="F:fatty acid synthase activity"/>
    <property type="evidence" value="ECO:0007669"/>
    <property type="project" value="TreeGrafter"/>
</dbReference>
<dbReference type="GO" id="GO:0047879">
    <property type="term" value="F:erythronolide synthase activity"/>
    <property type="evidence" value="ECO:0007669"/>
    <property type="project" value="UniProtKB-EC"/>
</dbReference>
<dbReference type="EMBL" id="CP000117">
    <property type="protein sequence ID" value="ABA22206.1"/>
    <property type="molecule type" value="Genomic_DNA"/>
</dbReference>
<feature type="region of interest" description="N-terminal hotdog fold" evidence="2">
    <location>
        <begin position="315"/>
        <end position="450"/>
    </location>
</feature>
<dbReference type="AlphaFoldDB" id="Q3M9Y0"/>
<dbReference type="Pfam" id="PF08659">
    <property type="entry name" value="KR"/>
    <property type="match status" value="1"/>
</dbReference>
<dbReference type="STRING" id="240292.Ava_2591"/>
<dbReference type="InterPro" id="IPR042104">
    <property type="entry name" value="PKS_dehydratase_sf"/>
</dbReference>
<dbReference type="SMART" id="SM00822">
    <property type="entry name" value="PKS_KR"/>
    <property type="match status" value="1"/>
</dbReference>
<dbReference type="PROSITE" id="PS52019">
    <property type="entry name" value="PKS_MFAS_DH"/>
    <property type="match status" value="1"/>
</dbReference>
<reference evidence="5" key="1">
    <citation type="journal article" date="2014" name="Stand. Genomic Sci.">
        <title>Complete genome sequence of Anabaena variabilis ATCC 29413.</title>
        <authorList>
            <person name="Thiel T."/>
            <person name="Pratte B.S."/>
            <person name="Zhong J."/>
            <person name="Goodwin L."/>
            <person name="Copeland A."/>
            <person name="Lucas S."/>
            <person name="Han C."/>
            <person name="Pitluck S."/>
            <person name="Land M.L."/>
            <person name="Kyrpides N.C."/>
            <person name="Woyke T."/>
        </authorList>
    </citation>
    <scope>NUCLEOTIDE SEQUENCE [LARGE SCALE GENOMIC DNA]</scope>
    <source>
        <strain evidence="5">ATCC 29413 / PCC 7937</strain>
    </source>
</reference>
<dbReference type="Pfam" id="PF21089">
    <property type="entry name" value="PKS_DH_N"/>
    <property type="match status" value="1"/>
</dbReference>
<name>Q3M9Y0_TRIV2</name>
<dbReference type="PANTHER" id="PTHR43775:SF51">
    <property type="entry name" value="INACTIVE PHENOLPHTHIOCEROL SYNTHESIS POLYKETIDE SYNTHASE TYPE I PKS1-RELATED"/>
    <property type="match status" value="1"/>
</dbReference>
<dbReference type="InterPro" id="IPR036291">
    <property type="entry name" value="NAD(P)-bd_dom_sf"/>
</dbReference>
<evidence type="ECO:0000313" key="4">
    <source>
        <dbReference type="EMBL" id="ABA22206.1"/>
    </source>
</evidence>
<evidence type="ECO:0000256" key="2">
    <source>
        <dbReference type="PROSITE-ProRule" id="PRU01363"/>
    </source>
</evidence>
<dbReference type="InterPro" id="IPR049900">
    <property type="entry name" value="PKS_mFAS_DH"/>
</dbReference>
<evidence type="ECO:0000256" key="1">
    <source>
        <dbReference type="ARBA" id="ARBA00022679"/>
    </source>
</evidence>
<proteinExistence type="predicted"/>
<feature type="active site" description="Proton donor; for dehydratase activity" evidence="2">
    <location>
        <position position="529"/>
    </location>
</feature>
<dbReference type="HOGENOM" id="CLU_007878_0_0_3"/>
<keyword evidence="1 4" id="KW-0808">Transferase</keyword>
<dbReference type="InterPro" id="IPR050091">
    <property type="entry name" value="PKS_NRPS_Biosynth_Enz"/>
</dbReference>
<dbReference type="EC" id="2.3.1.94" evidence="4"/>
<dbReference type="Pfam" id="PF14765">
    <property type="entry name" value="PS-DH"/>
    <property type="match status" value="1"/>
</dbReference>
<dbReference type="KEGG" id="ava:Ava_2591"/>
<evidence type="ECO:0000313" key="5">
    <source>
        <dbReference type="Proteomes" id="UP000002533"/>
    </source>
</evidence>
<dbReference type="InterPro" id="IPR057326">
    <property type="entry name" value="KR_dom"/>
</dbReference>
<feature type="active site" description="Proton acceptor; for dehydratase activity" evidence="2">
    <location>
        <position position="353"/>
    </location>
</feature>
<evidence type="ECO:0000259" key="3">
    <source>
        <dbReference type="PROSITE" id="PS52019"/>
    </source>
</evidence>
<dbReference type="Gene3D" id="3.40.50.720">
    <property type="entry name" value="NAD(P)-binding Rossmann-like Domain"/>
    <property type="match status" value="1"/>
</dbReference>
<protein>
    <submittedName>
        <fullName evidence="4">Short-chain dehydrogenase/reductase SDR</fullName>
        <ecNumber evidence="4">2.3.1.94</ecNumber>
    </submittedName>
</protein>
<sequence length="611" mass="68620">MLFYLTQRRSEKFLEAGFPGVGNFSRQRRREINEILLEFKYMTTLTQVRPASVFVVSGGAKGITAQCVIELAQHQPCRFILLGRSEVIESEPDFARDCVEESVLKKAIMQHLVAQGEKPTPMSVQKVYHKIVSSREIKATLEAIAATGSQVEYIDVDVTNVAELRQKLAAVGKITGIIHGAGNLADKLIEKKTDQDFEKVYTAKVQGLENLLSCVDANQLEHLVLFSSVAGFYGNMGQSDYAIANEILNKSAHLIKKNYPQCHVVAINWGGWDSGMVTPELKKAFAERGIDIIPVDVGTKMLVNELHPSHHDSTQVVIGSPIIPAPGNIDPQLRSYRIRRRMTVEANPFLLDHVIAGTPVLPATCGMSWMINACEECYPGYRYFRCQDFKILKGITFNDKVATEHILEIQEVAKHGSESIEFQTKILSKTPEGKIHYHFSAHITIVRDLPPAPVYESLDLTEDHTIGAISKDFYQKGGLSLFHGTSFQEITRVLNINSRKITVECCWAEIPLEVQGQFPVKWHNPYATDLSTQPLWLWLSHVHQEVCLPGQITKSEQFRAIPRNKPFYVSCEIENKTPSGVTADIILHDREGKIYFRIYQAKAIIAPMNLH</sequence>
<organism evidence="4 5">
    <name type="scientific">Trichormus variabilis (strain ATCC 29413 / PCC 7937)</name>
    <name type="common">Anabaena variabilis</name>
    <dbReference type="NCBI Taxonomy" id="240292"/>
    <lineage>
        <taxon>Bacteria</taxon>
        <taxon>Bacillati</taxon>
        <taxon>Cyanobacteriota</taxon>
        <taxon>Cyanophyceae</taxon>
        <taxon>Nostocales</taxon>
        <taxon>Nostocaceae</taxon>
        <taxon>Trichormus</taxon>
    </lineage>
</organism>
<keyword evidence="4" id="KW-0012">Acyltransferase</keyword>
<accession>Q3M9Y0</accession>
<dbReference type="Gene3D" id="3.10.129.110">
    <property type="entry name" value="Polyketide synthase dehydratase"/>
    <property type="match status" value="1"/>
</dbReference>
<feature type="region of interest" description="C-terminal hotdog fold" evidence="2">
    <location>
        <begin position="465"/>
        <end position="611"/>
    </location>
</feature>
<dbReference type="CDD" id="cd08953">
    <property type="entry name" value="KR_2_SDR_x"/>
    <property type="match status" value="1"/>
</dbReference>
<dbReference type="eggNOG" id="COG4221">
    <property type="taxonomic scope" value="Bacteria"/>
</dbReference>
<dbReference type="InterPro" id="IPR013968">
    <property type="entry name" value="PKS_KR"/>
</dbReference>
<dbReference type="GO" id="GO:0006633">
    <property type="term" value="P:fatty acid biosynthetic process"/>
    <property type="evidence" value="ECO:0007669"/>
    <property type="project" value="TreeGrafter"/>
</dbReference>
<dbReference type="Proteomes" id="UP000002533">
    <property type="component" value="Chromosome"/>
</dbReference>
<gene>
    <name evidence="4" type="ordered locus">Ava_2591</name>
</gene>
<dbReference type="PANTHER" id="PTHR43775">
    <property type="entry name" value="FATTY ACID SYNTHASE"/>
    <property type="match status" value="1"/>
</dbReference>